<evidence type="ECO:0000256" key="1">
    <source>
        <dbReference type="SAM" id="SignalP"/>
    </source>
</evidence>
<sequence>MFLSVIIANILSFFNLSLRVSHCHSLDLFSLRFCKACILVEPRCQNSFLMQVNGFFFPRFTGAVGSAFKAQITQFGFK</sequence>
<name>A0A6N2LBZ6_SALVM</name>
<keyword evidence="1" id="KW-0732">Signal</keyword>
<gene>
    <name evidence="2" type="ORF">SVIM_LOCUS205396</name>
</gene>
<accession>A0A6N2LBZ6</accession>
<feature type="chain" id="PRO_5026886963" description="Secreted protein" evidence="1">
    <location>
        <begin position="26"/>
        <end position="78"/>
    </location>
</feature>
<dbReference type="AlphaFoldDB" id="A0A6N2LBZ6"/>
<proteinExistence type="predicted"/>
<reference evidence="2" key="1">
    <citation type="submission" date="2019-03" db="EMBL/GenBank/DDBJ databases">
        <authorList>
            <person name="Mank J."/>
            <person name="Almeida P."/>
        </authorList>
    </citation>
    <scope>NUCLEOTIDE SEQUENCE</scope>
    <source>
        <strain evidence="2">78183</strain>
    </source>
</reference>
<evidence type="ECO:0000313" key="2">
    <source>
        <dbReference type="EMBL" id="VFU38128.1"/>
    </source>
</evidence>
<dbReference type="EMBL" id="CAADRP010001336">
    <property type="protein sequence ID" value="VFU38128.1"/>
    <property type="molecule type" value="Genomic_DNA"/>
</dbReference>
<protein>
    <recommendedName>
        <fullName evidence="3">Secreted protein</fullName>
    </recommendedName>
</protein>
<organism evidence="2">
    <name type="scientific">Salix viminalis</name>
    <name type="common">Common osier</name>
    <name type="synonym">Basket willow</name>
    <dbReference type="NCBI Taxonomy" id="40686"/>
    <lineage>
        <taxon>Eukaryota</taxon>
        <taxon>Viridiplantae</taxon>
        <taxon>Streptophyta</taxon>
        <taxon>Embryophyta</taxon>
        <taxon>Tracheophyta</taxon>
        <taxon>Spermatophyta</taxon>
        <taxon>Magnoliopsida</taxon>
        <taxon>eudicotyledons</taxon>
        <taxon>Gunneridae</taxon>
        <taxon>Pentapetalae</taxon>
        <taxon>rosids</taxon>
        <taxon>fabids</taxon>
        <taxon>Malpighiales</taxon>
        <taxon>Salicaceae</taxon>
        <taxon>Saliceae</taxon>
        <taxon>Salix</taxon>
    </lineage>
</organism>
<evidence type="ECO:0008006" key="3">
    <source>
        <dbReference type="Google" id="ProtNLM"/>
    </source>
</evidence>
<feature type="signal peptide" evidence="1">
    <location>
        <begin position="1"/>
        <end position="25"/>
    </location>
</feature>